<sequence length="101" mass="10958">MSRRLLFLPDARREFLSAVALYEEARPGLGAEFARAVEQAAGRALAFPRSGEPSVADTRCVGVAGFPFSLSYRSQGDGALLVLAVARPSRWNYWGGVTRRG</sequence>
<name>A0A369ARW5_9BURK</name>
<evidence type="ECO:0008006" key="3">
    <source>
        <dbReference type="Google" id="ProtNLM"/>
    </source>
</evidence>
<dbReference type="Proteomes" id="UP000252174">
    <property type="component" value="Unassembled WGS sequence"/>
</dbReference>
<reference evidence="1 2" key="1">
    <citation type="submission" date="2018-07" db="EMBL/GenBank/DDBJ databases">
        <title>Genomic Encyclopedia of Type Strains, Phase IV (KMG-IV): sequencing the most valuable type-strain genomes for metagenomic binning, comparative biology and taxonomic classification.</title>
        <authorList>
            <person name="Goeker M."/>
        </authorList>
    </citation>
    <scope>NUCLEOTIDE SEQUENCE [LARGE SCALE GENOMIC DNA]</scope>
    <source>
        <strain evidence="1 2">DSM 100911</strain>
    </source>
</reference>
<dbReference type="AlphaFoldDB" id="A0A369ARW5"/>
<proteinExistence type="predicted"/>
<accession>A0A369ARW5</accession>
<comment type="caution">
    <text evidence="1">The sequence shown here is derived from an EMBL/GenBank/DDBJ whole genome shotgun (WGS) entry which is preliminary data.</text>
</comment>
<keyword evidence="2" id="KW-1185">Reference proteome</keyword>
<evidence type="ECO:0000313" key="1">
    <source>
        <dbReference type="EMBL" id="RCX11088.1"/>
    </source>
</evidence>
<dbReference type="EMBL" id="QPJU01000002">
    <property type="protein sequence ID" value="RCX11088.1"/>
    <property type="molecule type" value="Genomic_DNA"/>
</dbReference>
<evidence type="ECO:0000313" key="2">
    <source>
        <dbReference type="Proteomes" id="UP000252174"/>
    </source>
</evidence>
<dbReference type="OrthoDB" id="9809155at2"/>
<protein>
    <recommendedName>
        <fullName evidence="3">ParE-like toxin of type II ParDE toxin-antitoxin system</fullName>
    </recommendedName>
</protein>
<organism evidence="1 2">
    <name type="scientific">Extensimonas vulgaris</name>
    <dbReference type="NCBI Taxonomy" id="1031594"/>
    <lineage>
        <taxon>Bacteria</taxon>
        <taxon>Pseudomonadati</taxon>
        <taxon>Pseudomonadota</taxon>
        <taxon>Betaproteobacteria</taxon>
        <taxon>Burkholderiales</taxon>
        <taxon>Comamonadaceae</taxon>
        <taxon>Extensimonas</taxon>
    </lineage>
</organism>
<gene>
    <name evidence="1" type="ORF">DFR45_102491</name>
</gene>